<sequence>MSFDIAIDLALGVLTGAALGALHIAWLWRASARLRPDGSGVLALVGSAVLRLAVVLAGFAGLMSIASQPTLALVGALAGFALIRLVAVRRARRG</sequence>
<evidence type="ECO:0000313" key="2">
    <source>
        <dbReference type="EMBL" id="TDE40073.1"/>
    </source>
</evidence>
<keyword evidence="1" id="KW-0812">Transmembrane</keyword>
<dbReference type="EMBL" id="SMFP01000002">
    <property type="protein sequence ID" value="TDE40073.1"/>
    <property type="molecule type" value="Genomic_DNA"/>
</dbReference>
<keyword evidence="1" id="KW-0472">Membrane</keyword>
<keyword evidence="1" id="KW-1133">Transmembrane helix</keyword>
<protein>
    <recommendedName>
        <fullName evidence="4">F1/F0 ATPase, subunit 2</fullName>
    </recommendedName>
</protein>
<evidence type="ECO:0000313" key="3">
    <source>
        <dbReference type="Proteomes" id="UP000294662"/>
    </source>
</evidence>
<reference evidence="2 3" key="1">
    <citation type="submission" date="2019-03" db="EMBL/GenBank/DDBJ databases">
        <authorList>
            <person name="Zhang S."/>
        </authorList>
    </citation>
    <scope>NUCLEOTIDE SEQUENCE [LARGE SCALE GENOMIC DNA]</scope>
    <source>
        <strain evidence="2 3">S4J41</strain>
    </source>
</reference>
<gene>
    <name evidence="2" type="ORF">E1B25_03705</name>
</gene>
<dbReference type="RefSeq" id="WP_132827329.1">
    <property type="nucleotide sequence ID" value="NZ_SMFP01000002.1"/>
</dbReference>
<dbReference type="AlphaFoldDB" id="A0A4R5EYI7"/>
<name>A0A4R5EYI7_9RHOB</name>
<evidence type="ECO:0008006" key="4">
    <source>
        <dbReference type="Google" id="ProtNLM"/>
    </source>
</evidence>
<feature type="transmembrane region" description="Helical" evidence="1">
    <location>
        <begin position="71"/>
        <end position="88"/>
    </location>
</feature>
<dbReference type="Pfam" id="PF12966">
    <property type="entry name" value="AtpR"/>
    <property type="match status" value="1"/>
</dbReference>
<organism evidence="2 3">
    <name type="scientific">Antarcticimicrobium sediminis</name>
    <dbReference type="NCBI Taxonomy" id="2546227"/>
    <lineage>
        <taxon>Bacteria</taxon>
        <taxon>Pseudomonadati</taxon>
        <taxon>Pseudomonadota</taxon>
        <taxon>Alphaproteobacteria</taxon>
        <taxon>Rhodobacterales</taxon>
        <taxon>Paracoccaceae</taxon>
        <taxon>Antarcticimicrobium</taxon>
    </lineage>
</organism>
<evidence type="ECO:0000256" key="1">
    <source>
        <dbReference type="SAM" id="Phobius"/>
    </source>
</evidence>
<feature type="transmembrane region" description="Helical" evidence="1">
    <location>
        <begin position="6"/>
        <end position="28"/>
    </location>
</feature>
<feature type="transmembrane region" description="Helical" evidence="1">
    <location>
        <begin position="40"/>
        <end position="65"/>
    </location>
</feature>
<accession>A0A4R5EYI7</accession>
<dbReference type="InterPro" id="IPR017581">
    <property type="entry name" value="AtpR-like"/>
</dbReference>
<keyword evidence="3" id="KW-1185">Reference proteome</keyword>
<dbReference type="Proteomes" id="UP000294662">
    <property type="component" value="Unassembled WGS sequence"/>
</dbReference>
<proteinExistence type="predicted"/>
<comment type="caution">
    <text evidence="2">The sequence shown here is derived from an EMBL/GenBank/DDBJ whole genome shotgun (WGS) entry which is preliminary data.</text>
</comment>